<comment type="caution">
    <text evidence="3">The sequence shown here is derived from an EMBL/GenBank/DDBJ whole genome shotgun (WGS) entry which is preliminary data.</text>
</comment>
<gene>
    <name evidence="3" type="ORF">Glove_99g307</name>
</gene>
<feature type="transmembrane region" description="Helical" evidence="2">
    <location>
        <begin position="200"/>
        <end position="222"/>
    </location>
</feature>
<sequence length="382" mass="42770">MAGHAKQNFKIIRRIKILYVKWEGNLWDSSQQGKKYSLEKRKAIKRQNGSITDDIITSQLIPLSSLQTWSIPQTLTLPTPPTLLTPPTPPTPSIPLILPTPLTPLIPLTLPTPLTPPIASTSLTSSTNLPFLSTSQQSSISNVLTPPPNSFSYTITSSNTLNINTNKPTNSNTINATTFITPETSGIHSSNNLLRNRSSIAIVTIILIFLVVVFGFTTYFFCRKRVKQQHNENKTSRKIMRELPKSPKSPKFPEPQTIIDFEDGLDSPTTQLNRLSTMSINLKNGSPMRFSLTPPPPNENNENHMDENWENVDLNDNYSTTLTEITDLYRTEPIAEIPVKSPIDFKVRIEDAFPSPPERTNELGRPLSLSSNRSRESRESLI</sequence>
<keyword evidence="2" id="KW-0472">Membrane</keyword>
<organism evidence="3 4">
    <name type="scientific">Diversispora epigaea</name>
    <dbReference type="NCBI Taxonomy" id="1348612"/>
    <lineage>
        <taxon>Eukaryota</taxon>
        <taxon>Fungi</taxon>
        <taxon>Fungi incertae sedis</taxon>
        <taxon>Mucoromycota</taxon>
        <taxon>Glomeromycotina</taxon>
        <taxon>Glomeromycetes</taxon>
        <taxon>Diversisporales</taxon>
        <taxon>Diversisporaceae</taxon>
        <taxon>Diversispora</taxon>
    </lineage>
</organism>
<evidence type="ECO:0000256" key="1">
    <source>
        <dbReference type="SAM" id="MobiDB-lite"/>
    </source>
</evidence>
<keyword evidence="4" id="KW-1185">Reference proteome</keyword>
<keyword evidence="2" id="KW-0812">Transmembrane</keyword>
<dbReference type="OrthoDB" id="10524532at2759"/>
<dbReference type="EMBL" id="PQFF01000092">
    <property type="protein sequence ID" value="RHZ83088.1"/>
    <property type="molecule type" value="Genomic_DNA"/>
</dbReference>
<reference evidence="3 4" key="1">
    <citation type="submission" date="2018-08" db="EMBL/GenBank/DDBJ databases">
        <title>Genome and evolution of the arbuscular mycorrhizal fungus Diversispora epigaea (formerly Glomus versiforme) and its bacterial endosymbionts.</title>
        <authorList>
            <person name="Sun X."/>
            <person name="Fei Z."/>
            <person name="Harrison M."/>
        </authorList>
    </citation>
    <scope>NUCLEOTIDE SEQUENCE [LARGE SCALE GENOMIC DNA]</scope>
    <source>
        <strain evidence="3 4">IT104</strain>
    </source>
</reference>
<proteinExistence type="predicted"/>
<evidence type="ECO:0000256" key="2">
    <source>
        <dbReference type="SAM" id="Phobius"/>
    </source>
</evidence>
<name>A0A397J8J2_9GLOM</name>
<keyword evidence="2" id="KW-1133">Transmembrane helix</keyword>
<evidence type="ECO:0000313" key="3">
    <source>
        <dbReference type="EMBL" id="RHZ83088.1"/>
    </source>
</evidence>
<accession>A0A397J8J2</accession>
<dbReference type="AlphaFoldDB" id="A0A397J8J2"/>
<dbReference type="Proteomes" id="UP000266861">
    <property type="component" value="Unassembled WGS sequence"/>
</dbReference>
<protein>
    <submittedName>
        <fullName evidence="3">Uncharacterized protein</fullName>
    </submittedName>
</protein>
<evidence type="ECO:0000313" key="4">
    <source>
        <dbReference type="Proteomes" id="UP000266861"/>
    </source>
</evidence>
<feature type="region of interest" description="Disordered" evidence="1">
    <location>
        <begin position="353"/>
        <end position="382"/>
    </location>
</feature>
<feature type="compositionally biased region" description="Basic and acidic residues" evidence="1">
    <location>
        <begin position="373"/>
        <end position="382"/>
    </location>
</feature>